<dbReference type="CDD" id="cd19769">
    <property type="entry name" value="Bbox2_TRIM16-like"/>
    <property type="match status" value="1"/>
</dbReference>
<evidence type="ECO:0000259" key="10">
    <source>
        <dbReference type="PROSITE" id="PS50196"/>
    </source>
</evidence>
<dbReference type="Proteomes" id="UP001153269">
    <property type="component" value="Unassembled WGS sequence"/>
</dbReference>
<dbReference type="SUPFAM" id="SSF57850">
    <property type="entry name" value="RING/U-box"/>
    <property type="match status" value="1"/>
</dbReference>
<feature type="region of interest" description="Disordered" evidence="6">
    <location>
        <begin position="651"/>
        <end position="676"/>
    </location>
</feature>
<dbReference type="PROSITE" id="PS50089">
    <property type="entry name" value="ZF_RING_2"/>
    <property type="match status" value="1"/>
</dbReference>
<dbReference type="SUPFAM" id="SSF50729">
    <property type="entry name" value="PH domain-like"/>
    <property type="match status" value="1"/>
</dbReference>
<evidence type="ECO:0000259" key="9">
    <source>
        <dbReference type="PROSITE" id="PS50119"/>
    </source>
</evidence>
<dbReference type="GO" id="GO:0008270">
    <property type="term" value="F:zinc ion binding"/>
    <property type="evidence" value="ECO:0007669"/>
    <property type="project" value="UniProtKB-KW"/>
</dbReference>
<keyword evidence="3" id="KW-0862">Zinc</keyword>
<dbReference type="PROSITE" id="PS50196">
    <property type="entry name" value="RANBD1"/>
    <property type="match status" value="1"/>
</dbReference>
<keyword evidence="2 4" id="KW-0863">Zinc-finger</keyword>
<dbReference type="InterPro" id="IPR000315">
    <property type="entry name" value="Znf_B-box"/>
</dbReference>
<feature type="region of interest" description="Disordered" evidence="6">
    <location>
        <begin position="381"/>
        <end position="460"/>
    </location>
</feature>
<organism evidence="11 12">
    <name type="scientific">Pleuronectes platessa</name>
    <name type="common">European plaice</name>
    <dbReference type="NCBI Taxonomy" id="8262"/>
    <lineage>
        <taxon>Eukaryota</taxon>
        <taxon>Metazoa</taxon>
        <taxon>Chordata</taxon>
        <taxon>Craniata</taxon>
        <taxon>Vertebrata</taxon>
        <taxon>Euteleostomi</taxon>
        <taxon>Actinopterygii</taxon>
        <taxon>Neopterygii</taxon>
        <taxon>Teleostei</taxon>
        <taxon>Neoteleostei</taxon>
        <taxon>Acanthomorphata</taxon>
        <taxon>Carangaria</taxon>
        <taxon>Pleuronectiformes</taxon>
        <taxon>Pleuronectoidei</taxon>
        <taxon>Pleuronectidae</taxon>
        <taxon>Pleuronectes</taxon>
    </lineage>
</organism>
<evidence type="ECO:0000256" key="6">
    <source>
        <dbReference type="SAM" id="MobiDB-lite"/>
    </source>
</evidence>
<feature type="domain" description="RING-type" evidence="8">
    <location>
        <begin position="15"/>
        <end position="57"/>
    </location>
</feature>
<dbReference type="PROSITE" id="PS50072">
    <property type="entry name" value="CSA_PPIASE_2"/>
    <property type="match status" value="1"/>
</dbReference>
<accession>A0A9N7Z086</accession>
<feature type="compositionally biased region" description="Low complexity" evidence="6">
    <location>
        <begin position="443"/>
        <end position="458"/>
    </location>
</feature>
<evidence type="ECO:0000256" key="4">
    <source>
        <dbReference type="PROSITE-ProRule" id="PRU00024"/>
    </source>
</evidence>
<dbReference type="InterPro" id="IPR001841">
    <property type="entry name" value="Znf_RING"/>
</dbReference>
<comment type="caution">
    <text evidence="11">The sequence shown here is derived from an EMBL/GenBank/DDBJ whole genome shotgun (WGS) entry which is preliminary data.</text>
</comment>
<dbReference type="Pfam" id="PF00160">
    <property type="entry name" value="Pro_isomerase"/>
    <property type="match status" value="1"/>
</dbReference>
<evidence type="ECO:0000256" key="3">
    <source>
        <dbReference type="ARBA" id="ARBA00022833"/>
    </source>
</evidence>
<dbReference type="InterPro" id="IPR017907">
    <property type="entry name" value="Znf_RING_CS"/>
</dbReference>
<evidence type="ECO:0000313" key="12">
    <source>
        <dbReference type="Proteomes" id="UP001153269"/>
    </source>
</evidence>
<evidence type="ECO:0000256" key="5">
    <source>
        <dbReference type="SAM" id="Coils"/>
    </source>
</evidence>
<dbReference type="AlphaFoldDB" id="A0A9N7Z086"/>
<dbReference type="SMART" id="SM00336">
    <property type="entry name" value="BBOX"/>
    <property type="match status" value="1"/>
</dbReference>
<dbReference type="InterPro" id="IPR002130">
    <property type="entry name" value="Cyclophilin-type_PPIase_dom"/>
</dbReference>
<dbReference type="InterPro" id="IPR011993">
    <property type="entry name" value="PH-like_dom_sf"/>
</dbReference>
<dbReference type="EMBL" id="CADEAL010004070">
    <property type="protein sequence ID" value="CAB1450928.1"/>
    <property type="molecule type" value="Genomic_DNA"/>
</dbReference>
<feature type="compositionally biased region" description="Low complexity" evidence="6">
    <location>
        <begin position="418"/>
        <end position="435"/>
    </location>
</feature>
<dbReference type="GO" id="GO:0003755">
    <property type="term" value="F:peptidyl-prolyl cis-trans isomerase activity"/>
    <property type="evidence" value="ECO:0007669"/>
    <property type="project" value="InterPro"/>
</dbReference>
<dbReference type="SUPFAM" id="SSF57845">
    <property type="entry name" value="B-box zinc-binding domain"/>
    <property type="match status" value="1"/>
</dbReference>
<dbReference type="Gene3D" id="4.10.830.40">
    <property type="match status" value="1"/>
</dbReference>
<keyword evidence="12" id="KW-1185">Reference proteome</keyword>
<dbReference type="Pfam" id="PF00643">
    <property type="entry name" value="zf-B_box"/>
    <property type="match status" value="1"/>
</dbReference>
<evidence type="ECO:0000259" key="8">
    <source>
        <dbReference type="PROSITE" id="PS50089"/>
    </source>
</evidence>
<dbReference type="InterPro" id="IPR051051">
    <property type="entry name" value="E3_ubiq-ligase_TRIM/RNF"/>
</dbReference>
<proteinExistence type="predicted"/>
<dbReference type="InterPro" id="IPR000156">
    <property type="entry name" value="Ran_bind_dom"/>
</dbReference>
<gene>
    <name evidence="11" type="ORF">PLEPLA_LOCUS38620</name>
</gene>
<evidence type="ECO:0000256" key="2">
    <source>
        <dbReference type="ARBA" id="ARBA00022771"/>
    </source>
</evidence>
<reference evidence="11" key="1">
    <citation type="submission" date="2020-03" db="EMBL/GenBank/DDBJ databases">
        <authorList>
            <person name="Weist P."/>
        </authorList>
    </citation>
    <scope>NUCLEOTIDE SEQUENCE</scope>
</reference>
<feature type="compositionally biased region" description="Polar residues" evidence="6">
    <location>
        <begin position="651"/>
        <end position="668"/>
    </location>
</feature>
<feature type="domain" description="B box-type" evidence="9">
    <location>
        <begin position="148"/>
        <end position="188"/>
    </location>
</feature>
<keyword evidence="1" id="KW-0479">Metal-binding</keyword>
<dbReference type="InterPro" id="IPR013083">
    <property type="entry name" value="Znf_RING/FYVE/PHD"/>
</dbReference>
<dbReference type="PANTHER" id="PTHR25465">
    <property type="entry name" value="B-BOX DOMAIN CONTAINING"/>
    <property type="match status" value="1"/>
</dbReference>
<evidence type="ECO:0000313" key="11">
    <source>
        <dbReference type="EMBL" id="CAB1450928.1"/>
    </source>
</evidence>
<sequence>MAQQENQLDRERFSCSICLYRLKDPVTTVCGHSYCMSCINTHWDKEERGSYSCPQCKQTFTPRPVLGKNTMLADSLEELKEAGLLAAPADHFYAGPEDVACDVCTGRRLKAHKSCLVCLASYCEKHLQPHLQSAPLKKHKLVEPSKKLQENICSRHDEVMKMFCRTDQQCICYLCSVDEHKGHDTVTAAAERCERQRELGLRRQTIQQRVQDTEKDVKLLQQEEEAVKGSADKAVEDSEEIFTELIHLLEKRSSDVKQQIRSQQETEVSRVRELQEKLEQEITELKSKDHELKQLSDTEDNNQFLHNYPSVSFSKSTHSPSIRIRPLRNFEEVTAAVSQPQPEPETRADFFKYSQEITLDPNTDAQLNTGAEAPSSYAVYPEEETPAPSSSNSHSASNTSTPQELTPEQPVETCSQAPSSTISSSSSSSIFPIDPTTKKSSEPESNTEATAPATSTTTGQDLSSVGFKFSFAEFDKITEGFAFGSTDTSFAWAITAATVLGNAMPSAPKSSSKNMDIHFERIVSLPEVETRTGEEDEEILFKERAKVYRFDRDLSQWKERGVGDLKILFHPAKHFYRILMRREQVLRVCANHNITETMELKPMTVSANALTWTATDYSDGHGEVEQLAAKFKTAKIAESFEKTFRKCQNQIDQSGGDDSSVLSPQMSRIQEHSRDSNPQVFLKVSANDQTLGTITIELFSHIVPKTAENFKGGDITKGDGTGGKSIYGSKFEDENFDVRHTGPGIVSMANRGRHTNNSQFFITLKKAEHLDFTHVVFGWVRGGMDVVQKMGELGTKGGVPTKKLVITDCGQL</sequence>
<name>A0A9N7Z086_PLEPL</name>
<dbReference type="PANTHER" id="PTHR25465:SF5">
    <property type="entry name" value="E3 UBIQUITIN_ISG15 LIGASE TRIM25-RELATED"/>
    <property type="match status" value="1"/>
</dbReference>
<dbReference type="SMART" id="SM00160">
    <property type="entry name" value="RanBD"/>
    <property type="match status" value="1"/>
</dbReference>
<feature type="domain" description="PPIase cyclophilin-type" evidence="7">
    <location>
        <begin position="681"/>
        <end position="811"/>
    </location>
</feature>
<feature type="domain" description="RanBD1" evidence="10">
    <location>
        <begin position="518"/>
        <end position="653"/>
    </location>
</feature>
<dbReference type="PROSITE" id="PS00518">
    <property type="entry name" value="ZF_RING_1"/>
    <property type="match status" value="1"/>
</dbReference>
<protein>
    <submittedName>
        <fullName evidence="11">Uncharacterized protein</fullName>
    </submittedName>
</protein>
<dbReference type="FunFam" id="2.30.29.30:FF:000018">
    <property type="entry name" value="E3 SUMO-protein ligase RanBP2"/>
    <property type="match status" value="1"/>
</dbReference>
<dbReference type="Pfam" id="PF00638">
    <property type="entry name" value="Ran_BP1"/>
    <property type="match status" value="1"/>
</dbReference>
<dbReference type="Gene3D" id="2.30.29.30">
    <property type="entry name" value="Pleckstrin-homology domain (PH domain)/Phosphotyrosine-binding domain (PTB)"/>
    <property type="match status" value="1"/>
</dbReference>
<dbReference type="PROSITE" id="PS50119">
    <property type="entry name" value="ZF_BBOX"/>
    <property type="match status" value="1"/>
</dbReference>
<feature type="coiled-coil region" evidence="5">
    <location>
        <begin position="261"/>
        <end position="298"/>
    </location>
</feature>
<dbReference type="SMART" id="SM00184">
    <property type="entry name" value="RING"/>
    <property type="match status" value="1"/>
</dbReference>
<evidence type="ECO:0000256" key="1">
    <source>
        <dbReference type="ARBA" id="ARBA00022723"/>
    </source>
</evidence>
<evidence type="ECO:0000259" key="7">
    <source>
        <dbReference type="PROSITE" id="PS50072"/>
    </source>
</evidence>
<dbReference type="Gene3D" id="2.40.100.10">
    <property type="entry name" value="Cyclophilin-like"/>
    <property type="match status" value="2"/>
</dbReference>
<dbReference type="Gene3D" id="3.30.160.60">
    <property type="entry name" value="Classic Zinc Finger"/>
    <property type="match status" value="1"/>
</dbReference>
<feature type="compositionally biased region" description="Low complexity" evidence="6">
    <location>
        <begin position="386"/>
        <end position="402"/>
    </location>
</feature>
<dbReference type="SUPFAM" id="SSF50891">
    <property type="entry name" value="Cyclophilin-like"/>
    <property type="match status" value="1"/>
</dbReference>
<dbReference type="InterPro" id="IPR058030">
    <property type="entry name" value="TRIM8/14/16/25/29/45/65_CC"/>
</dbReference>
<keyword evidence="5" id="KW-0175">Coiled coil</keyword>
<dbReference type="Gene3D" id="3.30.40.10">
    <property type="entry name" value="Zinc/RING finger domain, C3HC4 (zinc finger)"/>
    <property type="match status" value="1"/>
</dbReference>
<dbReference type="Pfam" id="PF25600">
    <property type="entry name" value="TRIM_CC"/>
    <property type="match status" value="1"/>
</dbReference>
<dbReference type="InterPro" id="IPR029000">
    <property type="entry name" value="Cyclophilin-like_dom_sf"/>
</dbReference>
<dbReference type="Pfam" id="PF15227">
    <property type="entry name" value="zf-C3HC4_4"/>
    <property type="match status" value="1"/>
</dbReference>